<evidence type="ECO:0008006" key="3">
    <source>
        <dbReference type="Google" id="ProtNLM"/>
    </source>
</evidence>
<sequence length="153" mass="17489">MESWPLTIRIAGIILLWFLSVAPGLSASVNESAPRRQTEFNDRNYQPSRQINTAAPLHRTTRSGAPSRERRIIQSQQETVRWIDARGAEEKYDMYYEHDGSQVTFASVCSNYRSGSIDYRNCRKAARQWFGTRCNTASSVGRMFCQASNAFRP</sequence>
<proteinExistence type="predicted"/>
<comment type="caution">
    <text evidence="1">The sequence shown here is derived from an EMBL/GenBank/DDBJ whole genome shotgun (WGS) entry which is preliminary data.</text>
</comment>
<dbReference type="Proteomes" id="UP001281217">
    <property type="component" value="Unassembled WGS sequence"/>
</dbReference>
<keyword evidence="2" id="KW-1185">Reference proteome</keyword>
<accession>A0ABU5C023</accession>
<name>A0ABU5C023_9GAMM</name>
<protein>
    <recommendedName>
        <fullName evidence="3">Secreted protein</fullName>
    </recommendedName>
</protein>
<evidence type="ECO:0000313" key="1">
    <source>
        <dbReference type="EMBL" id="MDX9688372.1"/>
    </source>
</evidence>
<gene>
    <name evidence="1" type="ORF">RED13_002828</name>
</gene>
<dbReference type="EMBL" id="JAVRDO010000008">
    <property type="protein sequence ID" value="MDX9688372.1"/>
    <property type="molecule type" value="Genomic_DNA"/>
</dbReference>
<dbReference type="RefSeq" id="WP_320331813.1">
    <property type="nucleotide sequence ID" value="NZ_JAVRDO010000008.1"/>
</dbReference>
<organism evidence="1 2">
    <name type="scientific">Halopseudomonas formosensis</name>
    <dbReference type="NCBI Taxonomy" id="1002526"/>
    <lineage>
        <taxon>Bacteria</taxon>
        <taxon>Pseudomonadati</taxon>
        <taxon>Pseudomonadota</taxon>
        <taxon>Gammaproteobacteria</taxon>
        <taxon>Pseudomonadales</taxon>
        <taxon>Pseudomonadaceae</taxon>
        <taxon>Halopseudomonas</taxon>
    </lineage>
</organism>
<reference evidence="2" key="1">
    <citation type="submission" date="2023-07" db="EMBL/GenBank/DDBJ databases">
        <authorList>
            <person name="de Witt J."/>
        </authorList>
    </citation>
    <scope>NUCLEOTIDE SEQUENCE [LARGE SCALE GENOMIC DNA]</scope>
    <source>
        <strain evidence="2">FZJ</strain>
    </source>
</reference>
<evidence type="ECO:0000313" key="2">
    <source>
        <dbReference type="Proteomes" id="UP001281217"/>
    </source>
</evidence>